<dbReference type="RefSeq" id="WP_310314281.1">
    <property type="nucleotide sequence ID" value="NZ_JAVDWU010000003.1"/>
</dbReference>
<keyword evidence="2" id="KW-1185">Reference proteome</keyword>
<comment type="caution">
    <text evidence="1">The sequence shown here is derived from an EMBL/GenBank/DDBJ whole genome shotgun (WGS) entry which is preliminary data.</text>
</comment>
<gene>
    <name evidence="1" type="ORF">J2W49_001693</name>
</gene>
<evidence type="ECO:0000313" key="1">
    <source>
        <dbReference type="EMBL" id="MDR7149738.1"/>
    </source>
</evidence>
<evidence type="ECO:0000313" key="2">
    <source>
        <dbReference type="Proteomes" id="UP001265700"/>
    </source>
</evidence>
<proteinExistence type="predicted"/>
<organism evidence="1 2">
    <name type="scientific">Hydrogenophaga palleronii</name>
    <dbReference type="NCBI Taxonomy" id="65655"/>
    <lineage>
        <taxon>Bacteria</taxon>
        <taxon>Pseudomonadati</taxon>
        <taxon>Pseudomonadota</taxon>
        <taxon>Betaproteobacteria</taxon>
        <taxon>Burkholderiales</taxon>
        <taxon>Comamonadaceae</taxon>
        <taxon>Hydrogenophaga</taxon>
    </lineage>
</organism>
<dbReference type="Proteomes" id="UP001265700">
    <property type="component" value="Unassembled WGS sequence"/>
</dbReference>
<accession>A0ABU1WKG5</accession>
<reference evidence="1 2" key="1">
    <citation type="submission" date="2023-07" db="EMBL/GenBank/DDBJ databases">
        <title>Sorghum-associated microbial communities from plants grown in Nebraska, USA.</title>
        <authorList>
            <person name="Schachtman D."/>
        </authorList>
    </citation>
    <scope>NUCLEOTIDE SEQUENCE [LARGE SCALE GENOMIC DNA]</scope>
    <source>
        <strain evidence="1 2">4249</strain>
    </source>
</reference>
<protein>
    <submittedName>
        <fullName evidence="1">Uncharacterized protein</fullName>
    </submittedName>
</protein>
<sequence>MPSDALSRLERGEDAWQDLWNDLHHQGDVDEASYAAVPHLVRIAAETDRRDWNFYGLVSTIEVERHRTSNPPLPGWLIDDYQAALQQMQALALIDLPLRDDDLTVQAILGALALCKGQIKLGALVSSLDSSELDELVEEKLAWDELYK</sequence>
<dbReference type="EMBL" id="JAVDWU010000003">
    <property type="protein sequence ID" value="MDR7149738.1"/>
    <property type="molecule type" value="Genomic_DNA"/>
</dbReference>
<name>A0ABU1WKG5_9BURK</name>